<dbReference type="CDD" id="cd07958">
    <property type="entry name" value="Anticodon_Ia_Leu_BEm"/>
    <property type="match status" value="1"/>
</dbReference>
<reference evidence="15" key="2">
    <citation type="submission" date="2007-10" db="EMBL/GenBank/DDBJ databases">
        <authorList>
            <person name="Myers G.S."/>
        </authorList>
    </citation>
    <scope>NUCLEOTIDE SEQUENCE [LARGE SCALE GENOMIC DNA]</scope>
</reference>
<comment type="catalytic activity">
    <reaction evidence="8 9">
        <text>tRNA(Leu) + L-leucine + ATP = L-leucyl-tRNA(Leu) + AMP + diphosphate</text>
        <dbReference type="Rhea" id="RHEA:11688"/>
        <dbReference type="Rhea" id="RHEA-COMP:9613"/>
        <dbReference type="Rhea" id="RHEA-COMP:9622"/>
        <dbReference type="ChEBI" id="CHEBI:30616"/>
        <dbReference type="ChEBI" id="CHEBI:33019"/>
        <dbReference type="ChEBI" id="CHEBI:57427"/>
        <dbReference type="ChEBI" id="CHEBI:78442"/>
        <dbReference type="ChEBI" id="CHEBI:78494"/>
        <dbReference type="ChEBI" id="CHEBI:456215"/>
        <dbReference type="EC" id="6.1.1.4"/>
    </reaction>
</comment>
<dbReference type="Pfam" id="PF00133">
    <property type="entry name" value="tRNA-synt_1"/>
    <property type="match status" value="1"/>
</dbReference>
<keyword evidence="4 9" id="KW-0547">Nucleotide-binding</keyword>
<dbReference type="InterPro" id="IPR025709">
    <property type="entry name" value="Leu_tRNA-synth_edit"/>
</dbReference>
<dbReference type="InterPro" id="IPR001412">
    <property type="entry name" value="aa-tRNA-synth_I_CS"/>
</dbReference>
<dbReference type="EC" id="6.1.1.4" evidence="9"/>
<evidence type="ECO:0000256" key="4">
    <source>
        <dbReference type="ARBA" id="ARBA00022741"/>
    </source>
</evidence>
<feature type="domain" description="Leucyl-tRNA synthetase editing" evidence="14">
    <location>
        <begin position="221"/>
        <end position="403"/>
    </location>
</feature>
<evidence type="ECO:0000256" key="6">
    <source>
        <dbReference type="ARBA" id="ARBA00022917"/>
    </source>
</evidence>
<feature type="domain" description="Methionyl/Valyl/Leucyl/Isoleucyl-tRNA synthetase anticodon-binding" evidence="12">
    <location>
        <begin position="666"/>
        <end position="792"/>
    </location>
</feature>
<feature type="domain" description="Aminoacyl-tRNA synthetase class Ia" evidence="11">
    <location>
        <begin position="418"/>
        <end position="615"/>
    </location>
</feature>
<dbReference type="Gene3D" id="1.10.730.10">
    <property type="entry name" value="Isoleucyl-tRNA Synthetase, Domain 1"/>
    <property type="match status" value="2"/>
</dbReference>
<dbReference type="SUPFAM" id="SSF52374">
    <property type="entry name" value="Nucleotidylyl transferase"/>
    <property type="match status" value="1"/>
</dbReference>
<reference evidence="15" key="1">
    <citation type="submission" date="2006-04" db="EMBL/GenBank/DDBJ databases">
        <authorList>
            <person name="Seshadri R."/>
            <person name="Federici B.A."/>
        </authorList>
    </citation>
    <scope>NUCLEOTIDE SEQUENCE [LARGE SCALE GENOMIC DNA]</scope>
</reference>
<evidence type="ECO:0000256" key="5">
    <source>
        <dbReference type="ARBA" id="ARBA00022840"/>
    </source>
</evidence>
<dbReference type="Pfam" id="PF09334">
    <property type="entry name" value="tRNA-synt_1g"/>
    <property type="match status" value="1"/>
</dbReference>
<evidence type="ECO:0000256" key="3">
    <source>
        <dbReference type="ARBA" id="ARBA00022598"/>
    </source>
</evidence>
<dbReference type="CDD" id="cd00812">
    <property type="entry name" value="LeuRS_core"/>
    <property type="match status" value="1"/>
</dbReference>
<dbReference type="SUPFAM" id="SSF50677">
    <property type="entry name" value="ValRS/IleRS/LeuRS editing domain"/>
    <property type="match status" value="1"/>
</dbReference>
<keyword evidence="5 9" id="KW-0067">ATP-binding</keyword>
<dbReference type="SUPFAM" id="SSF47323">
    <property type="entry name" value="Anticodon-binding domain of a subclass of class I aminoacyl-tRNA synthetases"/>
    <property type="match status" value="1"/>
</dbReference>
<dbReference type="Proteomes" id="UP000054075">
    <property type="component" value="Unassembled WGS sequence"/>
</dbReference>
<protein>
    <recommendedName>
        <fullName evidence="9">Leucine--tRNA ligase</fullName>
        <ecNumber evidence="9">6.1.1.4</ecNumber>
    </recommendedName>
    <alternativeName>
        <fullName evidence="9">Leucyl-tRNA synthetase</fullName>
        <shortName evidence="9">LeuRS</shortName>
    </alternativeName>
</protein>
<comment type="similarity">
    <text evidence="1 9 10">Belongs to the class-I aminoacyl-tRNA synthetase family.</text>
</comment>
<feature type="binding site" evidence="9">
    <location>
        <position position="579"/>
    </location>
    <ligand>
        <name>ATP</name>
        <dbReference type="ChEBI" id="CHEBI:30616"/>
    </ligand>
</feature>
<dbReference type="PRINTS" id="PR00985">
    <property type="entry name" value="TRNASYNTHLEU"/>
</dbReference>
<keyword evidence="2 9" id="KW-0963">Cytoplasm</keyword>
<dbReference type="GO" id="GO:0005524">
    <property type="term" value="F:ATP binding"/>
    <property type="evidence" value="ECO:0007669"/>
    <property type="project" value="UniProtKB-UniRule"/>
</dbReference>
<evidence type="ECO:0000256" key="8">
    <source>
        <dbReference type="ARBA" id="ARBA00047469"/>
    </source>
</evidence>
<keyword evidence="3 9" id="KW-0436">Ligase</keyword>
<dbReference type="EMBL" id="AAQJ02000001">
    <property type="protein sequence ID" value="EDP46783.1"/>
    <property type="molecule type" value="Genomic_DNA"/>
</dbReference>
<dbReference type="GO" id="GO:0005829">
    <property type="term" value="C:cytosol"/>
    <property type="evidence" value="ECO:0007669"/>
    <property type="project" value="TreeGrafter"/>
</dbReference>
<dbReference type="HAMAP" id="MF_00049_B">
    <property type="entry name" value="Leu_tRNA_synth_B"/>
    <property type="match status" value="1"/>
</dbReference>
<dbReference type="InterPro" id="IPR002300">
    <property type="entry name" value="aa-tRNA-synth_Ia"/>
</dbReference>
<name>A8PLD7_9COXI</name>
<evidence type="ECO:0000259" key="12">
    <source>
        <dbReference type="Pfam" id="PF08264"/>
    </source>
</evidence>
<feature type="short sequence motif" description="'KMSKS' region" evidence="9">
    <location>
        <begin position="576"/>
        <end position="580"/>
    </location>
</feature>
<keyword evidence="7 9" id="KW-0030">Aminoacyl-tRNA synthetase</keyword>
<dbReference type="GO" id="GO:0006429">
    <property type="term" value="P:leucyl-tRNA aminoacylation"/>
    <property type="evidence" value="ECO:0007669"/>
    <property type="project" value="UniProtKB-UniRule"/>
</dbReference>
<dbReference type="PANTHER" id="PTHR43740:SF2">
    <property type="entry name" value="LEUCINE--TRNA LIGASE, MITOCHONDRIAL"/>
    <property type="match status" value="1"/>
</dbReference>
<dbReference type="RefSeq" id="WP_006035752.1">
    <property type="nucleotide sequence ID" value="NZ_AAQJ02000001.1"/>
</dbReference>
<dbReference type="OrthoDB" id="9810365at2"/>
<evidence type="ECO:0000256" key="7">
    <source>
        <dbReference type="ARBA" id="ARBA00023146"/>
    </source>
</evidence>
<evidence type="ECO:0000256" key="1">
    <source>
        <dbReference type="ARBA" id="ARBA00005594"/>
    </source>
</evidence>
<keyword evidence="16" id="KW-1185">Reference proteome</keyword>
<dbReference type="InterPro" id="IPR015413">
    <property type="entry name" value="Methionyl/Leucyl_tRNA_Synth"/>
</dbReference>
<dbReference type="PROSITE" id="PS00178">
    <property type="entry name" value="AA_TRNA_LIGASE_I"/>
    <property type="match status" value="1"/>
</dbReference>
<sequence length="834" mass="96471">MQEQYQPLTLEADIQKFWEEHQCFKVTEDLNKEKFYCLSMFPYPSGHLHVGHVRNYVLGDVIARYQRMLGKNVLHPIGWDAFGLPAENAAIEKKISPAKWTYSNISHMRKQFKQLGLSFDWSREITTCNPDYYRWEQWFFIQLYKKGLVYKKNASVNWDPIDKTVLANEQVIDGRGWRSGALIERKEIPQWFFKITAYADELLNDLDTLDAWPEQVKAMQRNWIGRSQGITLSLRVNCPELETIKIFTTRPDTLFGVTFIALSPHHPLAHLAIQKNPKLQARIAEFQHVPTSEEATAHLEKKGIPTPFTAYHPLTQERLPIWIANFVKADYGTGAIMGVPAHDERDFEFAEKYHLPIRFVIQSNEKQNDQSTPFIANSGTLLNSGPYTGLSVELAAVTIAKTLIRENLASHTTHFRLHDWGVSRQRYWGTPIPIIYCSRCGEVPVPEEDLPVVLPETIQFNDRNSPLKNTPEFYQTVCPLCKQSAHRETDTFDTFVESSWYYARFACPTQNRAMLDDRAKYWTPVDHYIGGIEHAVLHLLYARFFHKVLRDLGLLNSNEPFTRLLTQGMVLKNGVKMSKSKGNTIDPTQLISHYGADTLRLFILFAAPPDQSLEWSDTGVEGAYRFLKRLWALAHHCTSFIIELNENHKHSLTPPIDWTKVPDEYRTLRRQIHEILHRARLDFERQQFNTVIACCMKLFNTLQTTHHVLCSSIKEDTQLLFKQIIWQGLTILLRLLAPIVPHITHALWKELKFPGLIIKAHWPKVAADALIAEKINWIIQINGKLRAQLSLDMHYNDETLKTIILNDPLIKCHTENRIIKKIIIVPKKLVNIVI</sequence>
<evidence type="ECO:0000313" key="16">
    <source>
        <dbReference type="Proteomes" id="UP000054075"/>
    </source>
</evidence>
<organism evidence="15 16">
    <name type="scientific">Rickettsiella grylli</name>
    <dbReference type="NCBI Taxonomy" id="59196"/>
    <lineage>
        <taxon>Bacteria</taxon>
        <taxon>Pseudomonadati</taxon>
        <taxon>Pseudomonadota</taxon>
        <taxon>Gammaproteobacteria</taxon>
        <taxon>Legionellales</taxon>
        <taxon>Coxiellaceae</taxon>
        <taxon>Rickettsiella</taxon>
    </lineage>
</organism>
<dbReference type="STRING" id="59196.RICGR_0395"/>
<dbReference type="FunFam" id="1.10.730.10:FF:000002">
    <property type="entry name" value="Leucine--tRNA ligase"/>
    <property type="match status" value="1"/>
</dbReference>
<dbReference type="NCBIfam" id="TIGR00396">
    <property type="entry name" value="leuS_bact"/>
    <property type="match status" value="1"/>
</dbReference>
<dbReference type="AlphaFoldDB" id="A8PLD7"/>
<dbReference type="Pfam" id="PF08264">
    <property type="entry name" value="Anticodon_1"/>
    <property type="match status" value="1"/>
</dbReference>
<evidence type="ECO:0000259" key="13">
    <source>
        <dbReference type="Pfam" id="PF09334"/>
    </source>
</evidence>
<keyword evidence="6 9" id="KW-0648">Protein biosynthesis</keyword>
<evidence type="ECO:0000256" key="2">
    <source>
        <dbReference type="ARBA" id="ARBA00022490"/>
    </source>
</evidence>
<dbReference type="InterPro" id="IPR009080">
    <property type="entry name" value="tRNAsynth_Ia_anticodon-bd"/>
</dbReference>
<dbReference type="eggNOG" id="COG0495">
    <property type="taxonomic scope" value="Bacteria"/>
</dbReference>
<evidence type="ECO:0000313" key="15">
    <source>
        <dbReference type="EMBL" id="EDP46783.1"/>
    </source>
</evidence>
<dbReference type="InterPro" id="IPR013155">
    <property type="entry name" value="M/V/L/I-tRNA-synth_anticd-bd"/>
</dbReference>
<dbReference type="Pfam" id="PF13603">
    <property type="entry name" value="tRNA-synt_1_2"/>
    <property type="match status" value="1"/>
</dbReference>
<dbReference type="Gene3D" id="3.10.20.590">
    <property type="match status" value="1"/>
</dbReference>
<evidence type="ECO:0000256" key="9">
    <source>
        <dbReference type="HAMAP-Rule" id="MF_00049"/>
    </source>
</evidence>
<dbReference type="InterPro" id="IPR002302">
    <property type="entry name" value="Leu-tRNA-ligase"/>
</dbReference>
<feature type="short sequence motif" description="'HIGH' region" evidence="9">
    <location>
        <begin position="42"/>
        <end position="52"/>
    </location>
</feature>
<evidence type="ECO:0000259" key="11">
    <source>
        <dbReference type="Pfam" id="PF00133"/>
    </source>
</evidence>
<gene>
    <name evidence="9 15" type="primary">leuS</name>
    <name evidence="15" type="ORF">RICGR_0395</name>
</gene>
<dbReference type="GO" id="GO:0004823">
    <property type="term" value="F:leucine-tRNA ligase activity"/>
    <property type="evidence" value="ECO:0007669"/>
    <property type="project" value="UniProtKB-UniRule"/>
</dbReference>
<dbReference type="InterPro" id="IPR014729">
    <property type="entry name" value="Rossmann-like_a/b/a_fold"/>
</dbReference>
<feature type="domain" description="Methionyl/Leucyl tRNA synthetase" evidence="13">
    <location>
        <begin position="39"/>
        <end position="171"/>
    </location>
</feature>
<evidence type="ECO:0000259" key="14">
    <source>
        <dbReference type="Pfam" id="PF13603"/>
    </source>
</evidence>
<comment type="caution">
    <text evidence="15">The sequence shown here is derived from an EMBL/GenBank/DDBJ whole genome shotgun (WGS) entry which is preliminary data.</text>
</comment>
<dbReference type="GO" id="GO:0002161">
    <property type="term" value="F:aminoacyl-tRNA deacylase activity"/>
    <property type="evidence" value="ECO:0007669"/>
    <property type="project" value="InterPro"/>
</dbReference>
<dbReference type="PANTHER" id="PTHR43740">
    <property type="entry name" value="LEUCYL-TRNA SYNTHETASE"/>
    <property type="match status" value="1"/>
</dbReference>
<comment type="subcellular location">
    <subcellularLocation>
        <location evidence="9">Cytoplasm</location>
    </subcellularLocation>
</comment>
<dbReference type="InterPro" id="IPR009008">
    <property type="entry name" value="Val/Leu/Ile-tRNA-synth_edit"/>
</dbReference>
<dbReference type="Gene3D" id="3.40.50.620">
    <property type="entry name" value="HUPs"/>
    <property type="match status" value="2"/>
</dbReference>
<proteinExistence type="inferred from homology"/>
<accession>A8PLD7</accession>
<evidence type="ECO:0000256" key="10">
    <source>
        <dbReference type="RuleBase" id="RU363035"/>
    </source>
</evidence>